<evidence type="ECO:0000259" key="1">
    <source>
        <dbReference type="Pfam" id="PF19493"/>
    </source>
</evidence>
<reference evidence="2 3" key="1">
    <citation type="submission" date="2020-02" db="EMBL/GenBank/DDBJ databases">
        <title>Whole-genome analyses of novel actinobacteria.</title>
        <authorList>
            <person name="Sahin N."/>
            <person name="Gencbay T."/>
        </authorList>
    </citation>
    <scope>NUCLEOTIDE SEQUENCE [LARGE SCALE GENOMIC DNA]</scope>
    <source>
        <strain evidence="2 3">HC44</strain>
    </source>
</reference>
<evidence type="ECO:0000313" key="2">
    <source>
        <dbReference type="EMBL" id="NGO12515.1"/>
    </source>
</evidence>
<comment type="caution">
    <text evidence="2">The sequence shown here is derived from an EMBL/GenBank/DDBJ whole genome shotgun (WGS) entry which is preliminary data.</text>
</comment>
<dbReference type="Pfam" id="PF19493">
    <property type="entry name" value="Trypco1"/>
    <property type="match status" value="1"/>
</dbReference>
<name>A0A6G4VF34_9ACTN</name>
<dbReference type="AlphaFoldDB" id="A0A6G4VF34"/>
<gene>
    <name evidence="2" type="ORF">G5C60_34130</name>
</gene>
<organism evidence="2 3">
    <name type="scientific">Streptomyces scabichelini</name>
    <dbReference type="NCBI Taxonomy" id="2711217"/>
    <lineage>
        <taxon>Bacteria</taxon>
        <taxon>Bacillati</taxon>
        <taxon>Actinomycetota</taxon>
        <taxon>Actinomycetes</taxon>
        <taxon>Kitasatosporales</taxon>
        <taxon>Streptomycetaceae</taxon>
        <taxon>Streptomyces</taxon>
    </lineage>
</organism>
<evidence type="ECO:0000313" key="3">
    <source>
        <dbReference type="Proteomes" id="UP000472335"/>
    </source>
</evidence>
<proteinExistence type="predicted"/>
<dbReference type="Proteomes" id="UP000472335">
    <property type="component" value="Unassembled WGS sequence"/>
</dbReference>
<accession>A0A6G4VF34</accession>
<feature type="domain" description="Trypsin-co-occurring" evidence="1">
    <location>
        <begin position="10"/>
        <end position="104"/>
    </location>
</feature>
<keyword evidence="3" id="KW-1185">Reference proteome</keyword>
<dbReference type="InterPro" id="IPR045794">
    <property type="entry name" value="Trypco1"/>
</dbReference>
<protein>
    <recommendedName>
        <fullName evidence="1">Trypsin-co-occurring domain-containing protein</fullName>
    </recommendedName>
</protein>
<dbReference type="NCBIfam" id="NF041216">
    <property type="entry name" value="CU044_2847_fam"/>
    <property type="match status" value="1"/>
</dbReference>
<dbReference type="RefSeq" id="WP_165265028.1">
    <property type="nucleotide sequence ID" value="NZ_JAAKZY010000143.1"/>
</dbReference>
<dbReference type="EMBL" id="JAAKZY010000143">
    <property type="protein sequence ID" value="NGO12515.1"/>
    <property type="molecule type" value="Genomic_DNA"/>
</dbReference>
<sequence length="113" mass="12004">MTDEMIPVYLPDGSRLLVRAERTTPTGDGGDDEQEIAGRLPSIEQVTAAVGGFTERIGAALKQSAPTRFTVEFECEIGFDAGGLVAVLGKGTAKSAFRVVMEWDKDAPSEGSR</sequence>